<dbReference type="CDD" id="cd07262">
    <property type="entry name" value="VOC_like"/>
    <property type="match status" value="1"/>
</dbReference>
<accession>A0A6G1G6S7</accession>
<keyword evidence="3" id="KW-1185">Reference proteome</keyword>
<dbReference type="InterPro" id="IPR029068">
    <property type="entry name" value="Glyas_Bleomycin-R_OHBP_Dase"/>
</dbReference>
<dbReference type="PROSITE" id="PS51819">
    <property type="entry name" value="VOC"/>
    <property type="match status" value="1"/>
</dbReference>
<evidence type="ECO:0000313" key="3">
    <source>
        <dbReference type="Proteomes" id="UP000504638"/>
    </source>
</evidence>
<feature type="domain" description="VOC" evidence="1">
    <location>
        <begin position="2"/>
        <end position="122"/>
    </location>
</feature>
<evidence type="ECO:0000259" key="1">
    <source>
        <dbReference type="PROSITE" id="PS51819"/>
    </source>
</evidence>
<evidence type="ECO:0000313" key="2">
    <source>
        <dbReference type="EMBL" id="KAF1813636.1"/>
    </source>
</evidence>
<protein>
    <submittedName>
        <fullName evidence="2 4">Glyoxalase/bleomycin resistance protein/dioxygenase</fullName>
    </submittedName>
</protein>
<gene>
    <name evidence="2 4" type="ORF">P152DRAFT_448067</name>
</gene>
<dbReference type="InterPro" id="IPR004360">
    <property type="entry name" value="Glyas_Fos-R_dOase_dom"/>
</dbReference>
<dbReference type="Proteomes" id="UP000504638">
    <property type="component" value="Unplaced"/>
</dbReference>
<reference evidence="4" key="2">
    <citation type="submission" date="2020-04" db="EMBL/GenBank/DDBJ databases">
        <authorList>
            <consortium name="NCBI Genome Project"/>
        </authorList>
    </citation>
    <scope>NUCLEOTIDE SEQUENCE</scope>
    <source>
        <strain evidence="4">CBS 781.70</strain>
    </source>
</reference>
<dbReference type="OrthoDB" id="10249419at2759"/>
<sequence length="123" mass="13095">MAIDHTSISVPKAQYAEVLAFYEKALAPLGYTKMIEYPFHVAGLGAGKPDFWITGKDGEAGMTNHTAFTANDHECVDKFHAAAVAAGGVDNGAPGPRPQYHEKYYGAFVKDPAGNNIEAVSHA</sequence>
<reference evidence="2 4" key="1">
    <citation type="submission" date="2020-01" db="EMBL/GenBank/DDBJ databases">
        <authorList>
            <consortium name="DOE Joint Genome Institute"/>
            <person name="Haridas S."/>
            <person name="Albert R."/>
            <person name="Binder M."/>
            <person name="Bloem J."/>
            <person name="Labutti K."/>
            <person name="Salamov A."/>
            <person name="Andreopoulos B."/>
            <person name="Baker S.E."/>
            <person name="Barry K."/>
            <person name="Bills G."/>
            <person name="Bluhm B.H."/>
            <person name="Cannon C."/>
            <person name="Castanera R."/>
            <person name="Culley D.E."/>
            <person name="Daum C."/>
            <person name="Ezra D."/>
            <person name="Gonzalez J.B."/>
            <person name="Henrissat B."/>
            <person name="Kuo A."/>
            <person name="Liang C."/>
            <person name="Lipzen A."/>
            <person name="Lutzoni F."/>
            <person name="Magnuson J."/>
            <person name="Mondo S."/>
            <person name="Nolan M."/>
            <person name="Ohm R."/>
            <person name="Pangilinan J."/>
            <person name="Park H.-J."/>
            <person name="Ramirez L."/>
            <person name="Alfaro M."/>
            <person name="Sun H."/>
            <person name="Tritt A."/>
            <person name="Yoshinaga Y."/>
            <person name="Zwiers L.-H."/>
            <person name="Turgeon B.G."/>
            <person name="Goodwin S.B."/>
            <person name="Spatafora J.W."/>
            <person name="Crous P.W."/>
            <person name="Grigoriev I.V."/>
        </authorList>
    </citation>
    <scope>NUCLEOTIDE SEQUENCE</scope>
    <source>
        <strain evidence="2 4">CBS 781.70</strain>
    </source>
</reference>
<dbReference type="SUPFAM" id="SSF54593">
    <property type="entry name" value="Glyoxalase/Bleomycin resistance protein/Dihydroxybiphenyl dioxygenase"/>
    <property type="match status" value="1"/>
</dbReference>
<dbReference type="PANTHER" id="PTHR35006">
    <property type="entry name" value="GLYOXALASE FAMILY PROTEIN (AFU_ORTHOLOGUE AFUA_5G14830)"/>
    <property type="match status" value="1"/>
</dbReference>
<keyword evidence="2" id="KW-0223">Dioxygenase</keyword>
<proteinExistence type="predicted"/>
<keyword evidence="2" id="KW-0560">Oxidoreductase</keyword>
<dbReference type="PANTHER" id="PTHR35006:SF2">
    <property type="entry name" value="GLYOXALASE FAMILY PROTEIN (AFU_ORTHOLOGUE AFUA_5G14830)"/>
    <property type="match status" value="1"/>
</dbReference>
<dbReference type="Gene3D" id="3.10.180.10">
    <property type="entry name" value="2,3-Dihydroxybiphenyl 1,2-Dioxygenase, domain 1"/>
    <property type="match status" value="1"/>
</dbReference>
<dbReference type="Pfam" id="PF00903">
    <property type="entry name" value="Glyoxalase"/>
    <property type="match status" value="1"/>
</dbReference>
<name>A0A6G1G6S7_9PEZI</name>
<dbReference type="EMBL" id="ML975154">
    <property type="protein sequence ID" value="KAF1813636.1"/>
    <property type="molecule type" value="Genomic_DNA"/>
</dbReference>
<dbReference type="AlphaFoldDB" id="A0A6G1G6S7"/>
<dbReference type="InterPro" id="IPR037523">
    <property type="entry name" value="VOC_core"/>
</dbReference>
<dbReference type="RefSeq" id="XP_033535267.1">
    <property type="nucleotide sequence ID" value="XM_033678030.1"/>
</dbReference>
<dbReference type="GeneID" id="54418600"/>
<organism evidence="2">
    <name type="scientific">Eremomyces bilateralis CBS 781.70</name>
    <dbReference type="NCBI Taxonomy" id="1392243"/>
    <lineage>
        <taxon>Eukaryota</taxon>
        <taxon>Fungi</taxon>
        <taxon>Dikarya</taxon>
        <taxon>Ascomycota</taxon>
        <taxon>Pezizomycotina</taxon>
        <taxon>Dothideomycetes</taxon>
        <taxon>Dothideomycetes incertae sedis</taxon>
        <taxon>Eremomycetales</taxon>
        <taxon>Eremomycetaceae</taxon>
        <taxon>Eremomyces</taxon>
    </lineage>
</organism>
<evidence type="ECO:0000313" key="4">
    <source>
        <dbReference type="RefSeq" id="XP_033535267.1"/>
    </source>
</evidence>
<reference evidence="4" key="3">
    <citation type="submission" date="2025-04" db="UniProtKB">
        <authorList>
            <consortium name="RefSeq"/>
        </authorList>
    </citation>
    <scope>IDENTIFICATION</scope>
    <source>
        <strain evidence="4">CBS 781.70</strain>
    </source>
</reference>
<dbReference type="GO" id="GO:0051213">
    <property type="term" value="F:dioxygenase activity"/>
    <property type="evidence" value="ECO:0007669"/>
    <property type="project" value="UniProtKB-KW"/>
</dbReference>